<evidence type="ECO:0000256" key="13">
    <source>
        <dbReference type="ARBA" id="ARBA00023145"/>
    </source>
</evidence>
<dbReference type="GO" id="GO:0046872">
    <property type="term" value="F:metal ion binding"/>
    <property type="evidence" value="ECO:0007669"/>
    <property type="project" value="UniProtKB-UniRule"/>
</dbReference>
<feature type="domain" description="Peptidase S53" evidence="17">
    <location>
        <begin position="202"/>
        <end position="559"/>
    </location>
</feature>
<comment type="catalytic activity">
    <reaction evidence="1">
        <text>Release of an N-terminal tripeptide from a polypeptide.</text>
        <dbReference type="EC" id="3.4.14.10"/>
    </reaction>
</comment>
<dbReference type="InterPro" id="IPR036852">
    <property type="entry name" value="Peptidase_S8/S53_dom_sf"/>
</dbReference>
<evidence type="ECO:0000256" key="8">
    <source>
        <dbReference type="ARBA" id="ARBA00022729"/>
    </source>
</evidence>
<dbReference type="AlphaFoldDB" id="A0A060S5F7"/>
<feature type="binding site" evidence="15">
    <location>
        <position position="518"/>
    </location>
    <ligand>
        <name>Ca(2+)</name>
        <dbReference type="ChEBI" id="CHEBI:29108"/>
    </ligand>
</feature>
<dbReference type="InterPro" id="IPR015366">
    <property type="entry name" value="S53_propep"/>
</dbReference>
<evidence type="ECO:0000259" key="17">
    <source>
        <dbReference type="PROSITE" id="PS51695"/>
    </source>
</evidence>
<dbReference type="Pfam" id="PF09286">
    <property type="entry name" value="Pro-kuma_activ"/>
    <property type="match status" value="1"/>
</dbReference>
<accession>A0A060S5F7</accession>
<evidence type="ECO:0000256" key="4">
    <source>
        <dbReference type="ARBA" id="ARBA00012462"/>
    </source>
</evidence>
<evidence type="ECO:0000256" key="15">
    <source>
        <dbReference type="PROSITE-ProRule" id="PRU01032"/>
    </source>
</evidence>
<evidence type="ECO:0000256" key="11">
    <source>
        <dbReference type="ARBA" id="ARBA00022837"/>
    </source>
</evidence>
<evidence type="ECO:0000256" key="7">
    <source>
        <dbReference type="ARBA" id="ARBA00022723"/>
    </source>
</evidence>
<dbReference type="HOGENOM" id="CLU_013783_3_0_1"/>
<dbReference type="InterPro" id="IPR000209">
    <property type="entry name" value="Peptidase_S8/S53_dom"/>
</dbReference>
<reference evidence="18" key="1">
    <citation type="submission" date="2014-01" db="EMBL/GenBank/DDBJ databases">
        <title>The genome of the white-rot fungus Pycnoporus cinnabarinus: a basidiomycete model with a versatile arsenal for lignocellulosic biomass breakdown.</title>
        <authorList>
            <person name="Levasseur A."/>
            <person name="Lomascolo A."/>
            <person name="Ruiz-Duenas F.J."/>
            <person name="Uzan E."/>
            <person name="Piumi F."/>
            <person name="Kues U."/>
            <person name="Ram A.F.J."/>
            <person name="Murat C."/>
            <person name="Haon M."/>
            <person name="Benoit I."/>
            <person name="Arfi Y."/>
            <person name="Chevret D."/>
            <person name="Drula E."/>
            <person name="Kwon M.J."/>
            <person name="Gouret P."/>
            <person name="Lesage-Meessen L."/>
            <person name="Lombard V."/>
            <person name="Mariette J."/>
            <person name="Noirot C."/>
            <person name="Park J."/>
            <person name="Patyshakuliyeva A."/>
            <person name="Wieneger R.A.B."/>
            <person name="Wosten H.A.B."/>
            <person name="Martin F."/>
            <person name="Coutinho P.M."/>
            <person name="de Vries R."/>
            <person name="Martinez A.T."/>
            <person name="Klopp C."/>
            <person name="Pontarotti P."/>
            <person name="Henrissat B."/>
            <person name="Record E."/>
        </authorList>
    </citation>
    <scope>NUCLEOTIDE SEQUENCE [LARGE SCALE GENOMIC DNA]</scope>
    <source>
        <strain evidence="18">BRFM137</strain>
    </source>
</reference>
<evidence type="ECO:0000256" key="3">
    <source>
        <dbReference type="ARBA" id="ARBA00004239"/>
    </source>
</evidence>
<evidence type="ECO:0000256" key="1">
    <source>
        <dbReference type="ARBA" id="ARBA00001910"/>
    </source>
</evidence>
<dbReference type="PANTHER" id="PTHR14218">
    <property type="entry name" value="PROTEASE S8 TRIPEPTIDYL PEPTIDASE I CLN2"/>
    <property type="match status" value="1"/>
</dbReference>
<comment type="caution">
    <text evidence="18">The sequence shown here is derived from an EMBL/GenBank/DDBJ whole genome shotgun (WGS) entry which is preliminary data.</text>
</comment>
<evidence type="ECO:0000256" key="14">
    <source>
        <dbReference type="ARBA" id="ARBA00023180"/>
    </source>
</evidence>
<comment type="function">
    <text evidence="2">Secreted tripeptidyl-peptidase which degrades proteins at acidic pHs and is involved in virulence.</text>
</comment>
<keyword evidence="19" id="KW-1185">Reference proteome</keyword>
<keyword evidence="14" id="KW-0325">Glycoprotein</keyword>
<dbReference type="SUPFAM" id="SSF54897">
    <property type="entry name" value="Protease propeptides/inhibitors"/>
    <property type="match status" value="1"/>
</dbReference>
<comment type="subcellular location">
    <subcellularLocation>
        <location evidence="3">Secreted</location>
        <location evidence="3">Extracellular space</location>
    </subcellularLocation>
</comment>
<evidence type="ECO:0000313" key="19">
    <source>
        <dbReference type="Proteomes" id="UP000029665"/>
    </source>
</evidence>
<dbReference type="FunFam" id="3.40.50.200:FF:000015">
    <property type="entry name" value="Tripeptidyl peptidase A"/>
    <property type="match status" value="1"/>
</dbReference>
<keyword evidence="11 15" id="KW-0106">Calcium</keyword>
<dbReference type="SUPFAM" id="SSF52743">
    <property type="entry name" value="Subtilisin-like"/>
    <property type="match status" value="1"/>
</dbReference>
<name>A0A060S5F7_PYCCI</name>
<keyword evidence="13" id="KW-0865">Zymogen</keyword>
<evidence type="ECO:0000256" key="6">
    <source>
        <dbReference type="ARBA" id="ARBA00022670"/>
    </source>
</evidence>
<dbReference type="PANTHER" id="PTHR14218:SF15">
    <property type="entry name" value="TRIPEPTIDYL-PEPTIDASE 1"/>
    <property type="match status" value="1"/>
</dbReference>
<keyword evidence="6 15" id="KW-0645">Protease</keyword>
<feature type="binding site" evidence="15">
    <location>
        <position position="537"/>
    </location>
    <ligand>
        <name>Ca(2+)</name>
        <dbReference type="ChEBI" id="CHEBI:29108"/>
    </ligand>
</feature>
<dbReference type="OrthoDB" id="409122at2759"/>
<evidence type="ECO:0000256" key="2">
    <source>
        <dbReference type="ARBA" id="ARBA00002451"/>
    </source>
</evidence>
<dbReference type="GO" id="GO:0004252">
    <property type="term" value="F:serine-type endopeptidase activity"/>
    <property type="evidence" value="ECO:0007669"/>
    <property type="project" value="UniProtKB-UniRule"/>
</dbReference>
<feature type="chain" id="PRO_5001591956" description="tripeptidyl-peptidase II" evidence="16">
    <location>
        <begin position="21"/>
        <end position="561"/>
    </location>
</feature>
<keyword evidence="8 16" id="KW-0732">Signal</keyword>
<dbReference type="CDD" id="cd11377">
    <property type="entry name" value="Pro-peptidase_S53"/>
    <property type="match status" value="1"/>
</dbReference>
<evidence type="ECO:0000313" key="18">
    <source>
        <dbReference type="EMBL" id="CDO69677.1"/>
    </source>
</evidence>
<dbReference type="EC" id="3.4.14.10" evidence="4"/>
<keyword evidence="7 15" id="KW-0479">Metal-binding</keyword>
<evidence type="ECO:0000256" key="9">
    <source>
        <dbReference type="ARBA" id="ARBA00022801"/>
    </source>
</evidence>
<comment type="cofactor">
    <cofactor evidence="15">
        <name>Ca(2+)</name>
        <dbReference type="ChEBI" id="CHEBI:29108"/>
    </cofactor>
    <text evidence="15">Binds 1 Ca(2+) ion per subunit.</text>
</comment>
<feature type="active site" description="Charge relay system" evidence="15">
    <location>
        <position position="279"/>
    </location>
</feature>
<keyword evidence="5" id="KW-0964">Secreted</keyword>
<organism evidence="18 19">
    <name type="scientific">Pycnoporus cinnabarinus</name>
    <name type="common">Cinnabar-red polypore</name>
    <name type="synonym">Trametes cinnabarina</name>
    <dbReference type="NCBI Taxonomy" id="5643"/>
    <lineage>
        <taxon>Eukaryota</taxon>
        <taxon>Fungi</taxon>
        <taxon>Dikarya</taxon>
        <taxon>Basidiomycota</taxon>
        <taxon>Agaricomycotina</taxon>
        <taxon>Agaricomycetes</taxon>
        <taxon>Polyporales</taxon>
        <taxon>Polyporaceae</taxon>
        <taxon>Trametes</taxon>
    </lineage>
</organism>
<dbReference type="OMA" id="ICTIDVV"/>
<dbReference type="Pfam" id="PF00082">
    <property type="entry name" value="Peptidase_S8"/>
    <property type="match status" value="1"/>
</dbReference>
<dbReference type="InterPro" id="IPR050819">
    <property type="entry name" value="Tripeptidyl-peptidase_I"/>
</dbReference>
<dbReference type="PROSITE" id="PS51695">
    <property type="entry name" value="SEDOLISIN"/>
    <property type="match status" value="1"/>
</dbReference>
<feature type="signal peptide" evidence="16">
    <location>
        <begin position="1"/>
        <end position="20"/>
    </location>
</feature>
<dbReference type="Gene3D" id="3.40.50.200">
    <property type="entry name" value="Peptidase S8/S53 domain"/>
    <property type="match status" value="1"/>
</dbReference>
<dbReference type="SMART" id="SM00944">
    <property type="entry name" value="Pro-kuma_activ"/>
    <property type="match status" value="1"/>
</dbReference>
<gene>
    <name evidence="18" type="ORF">BN946_scf184851.g65</name>
</gene>
<sequence>MTRPQLVALWVVALSLGVRGRQTTVPLKPNFVPLRPAPATSSVQLTLGLTAANIDGLHAALYDVSDPKSANYGKHLSKTEVEAFVAPKPDTMKAVTDWLTQQGIYPKVISPSGDMLRIDVPVSKANALLGANFTVFKDQKSGATLVRTLTVTVPDGLEPHLQFVYPTIQFLALQQQNPRFKVVNPPKVSVKRQGLPSICTIDVVPECLEDFYHIPSAPATAPDNSVAVSGYLNEIPTQDDLDIFFLAFRPDVTTPPTLNIVSIDNGVTSGNGTVEASLDIQYTTGVATGVATTFYSVGDPGPFAQSFLDIVNFLVAQENLPGVLTTSYGFDEDEFVGSEGLANTFCNVYAQLGARGTSVFFSSGDNGVYSFGFDSTCDATTFGPTFPSTCPFLTSVGGTQGFTPEVAAAFSSGGFSNLFGRPEYQDSAVEGYLAVLGDTFNGLFNRSGRAYPDISAQSVNYVTRINGVFGLLEGTSASSPVVASVVALLNDARLNAGQPTLGFINPLLYSQGASALNDITSGSNPGCGAQGFPATEGWDPVTGLGTPDYEKLLALVTGLAG</sequence>
<dbReference type="GO" id="GO:0005576">
    <property type="term" value="C:extracellular region"/>
    <property type="evidence" value="ECO:0007669"/>
    <property type="project" value="UniProtKB-SubCell"/>
</dbReference>
<dbReference type="GO" id="GO:0006508">
    <property type="term" value="P:proteolysis"/>
    <property type="evidence" value="ECO:0007669"/>
    <property type="project" value="UniProtKB-KW"/>
</dbReference>
<evidence type="ECO:0000256" key="5">
    <source>
        <dbReference type="ARBA" id="ARBA00022525"/>
    </source>
</evidence>
<dbReference type="GO" id="GO:0008240">
    <property type="term" value="F:tripeptidyl-peptidase activity"/>
    <property type="evidence" value="ECO:0007669"/>
    <property type="project" value="UniProtKB-EC"/>
</dbReference>
<keyword evidence="9 15" id="KW-0378">Hydrolase</keyword>
<evidence type="ECO:0000256" key="12">
    <source>
        <dbReference type="ARBA" id="ARBA00023026"/>
    </source>
</evidence>
<keyword evidence="10 15" id="KW-0720">Serine protease</keyword>
<feature type="active site" description="Charge relay system" evidence="15">
    <location>
        <position position="476"/>
    </location>
</feature>
<feature type="binding site" evidence="15">
    <location>
        <position position="539"/>
    </location>
    <ligand>
        <name>Ca(2+)</name>
        <dbReference type="ChEBI" id="CHEBI:29108"/>
    </ligand>
</feature>
<dbReference type="EMBL" id="CCBP010000052">
    <property type="protein sequence ID" value="CDO69677.1"/>
    <property type="molecule type" value="Genomic_DNA"/>
</dbReference>
<feature type="active site" description="Charge relay system" evidence="15">
    <location>
        <position position="275"/>
    </location>
</feature>
<evidence type="ECO:0000256" key="16">
    <source>
        <dbReference type="SAM" id="SignalP"/>
    </source>
</evidence>
<dbReference type="CDD" id="cd04056">
    <property type="entry name" value="Peptidases_S53"/>
    <property type="match status" value="1"/>
</dbReference>
<protein>
    <recommendedName>
        <fullName evidence="4">tripeptidyl-peptidase II</fullName>
        <ecNumber evidence="4">3.4.14.10</ecNumber>
    </recommendedName>
</protein>
<dbReference type="Proteomes" id="UP000029665">
    <property type="component" value="Unassembled WGS sequence"/>
</dbReference>
<dbReference type="InterPro" id="IPR030400">
    <property type="entry name" value="Sedolisin_dom"/>
</dbReference>
<dbReference type="STRING" id="5643.A0A060S5F7"/>
<feature type="binding site" evidence="15">
    <location>
        <position position="519"/>
    </location>
    <ligand>
        <name>Ca(2+)</name>
        <dbReference type="ChEBI" id="CHEBI:29108"/>
    </ligand>
</feature>
<evidence type="ECO:0000256" key="10">
    <source>
        <dbReference type="ARBA" id="ARBA00022825"/>
    </source>
</evidence>
<proteinExistence type="predicted"/>
<keyword evidence="12" id="KW-0843">Virulence</keyword>